<dbReference type="STRING" id="754436.JCM19237_313"/>
<dbReference type="Proteomes" id="UP000029227">
    <property type="component" value="Unassembled WGS sequence"/>
</dbReference>
<dbReference type="InterPro" id="IPR003032">
    <property type="entry name" value="Ryanodine_rcpt"/>
</dbReference>
<evidence type="ECO:0000313" key="3">
    <source>
        <dbReference type="Proteomes" id="UP000029227"/>
    </source>
</evidence>
<protein>
    <recommendedName>
        <fullName evidence="1">Ryanodine receptor Ryr domain-containing protein</fullName>
    </recommendedName>
</protein>
<dbReference type="Pfam" id="PF02026">
    <property type="entry name" value="RyR"/>
    <property type="match status" value="1"/>
</dbReference>
<dbReference type="EMBL" id="BBMN01000020">
    <property type="protein sequence ID" value="GAL07933.1"/>
    <property type="molecule type" value="Genomic_DNA"/>
</dbReference>
<proteinExistence type="predicted"/>
<comment type="caution">
    <text evidence="2">The sequence shown here is derived from an EMBL/GenBank/DDBJ whole genome shotgun (WGS) entry which is preliminary data.</text>
</comment>
<gene>
    <name evidence="2" type="ORF">JCM19237_313</name>
</gene>
<evidence type="ECO:0000313" key="2">
    <source>
        <dbReference type="EMBL" id="GAL07933.1"/>
    </source>
</evidence>
<name>A0A090R087_9GAMM</name>
<accession>A0A090R087</accession>
<feature type="domain" description="Ryanodine receptor Ryr" evidence="1">
    <location>
        <begin position="76"/>
        <end position="120"/>
    </location>
</feature>
<organism evidence="2 3">
    <name type="scientific">Photobacterium aphoticum</name>
    <dbReference type="NCBI Taxonomy" id="754436"/>
    <lineage>
        <taxon>Bacteria</taxon>
        <taxon>Pseudomonadati</taxon>
        <taxon>Pseudomonadota</taxon>
        <taxon>Gammaproteobacteria</taxon>
        <taxon>Vibrionales</taxon>
        <taxon>Vibrionaceae</taxon>
        <taxon>Photobacterium</taxon>
    </lineage>
</organism>
<sequence>MRLTVDNYQAQLPIPLCCVIDLAAKCAYEAVRHIHNGASPVDTHKPPFDAKLPQCKGMINAVLAFFQDPPASEADNHNRWVESKVSQDWIYGIEYSEDLKQSPDIIDYQSLSPLSKAKNAAFYGVCLAAVMPFIQSKGE</sequence>
<evidence type="ECO:0000259" key="1">
    <source>
        <dbReference type="Pfam" id="PF02026"/>
    </source>
</evidence>
<dbReference type="Gene3D" id="1.10.490.160">
    <property type="match status" value="1"/>
</dbReference>
<reference evidence="2 3" key="1">
    <citation type="journal article" date="2014" name="Genome Announc.">
        <title>Draft Genome Sequences of Two Vibrionaceae Species, Vibrio ponticus C121 and Photobacterium aphoticum C119, Isolated as Coral Reef Microbiota.</title>
        <authorList>
            <person name="Al-saari N."/>
            <person name="Meirelles P.M."/>
            <person name="Mino S."/>
            <person name="Suda W."/>
            <person name="Oshima K."/>
            <person name="Hattori M."/>
            <person name="Ohkuma M."/>
            <person name="Thompson F.L."/>
            <person name="Gomez-Gil B."/>
            <person name="Sawabe T."/>
            <person name="Sawabe T."/>
        </authorList>
    </citation>
    <scope>NUCLEOTIDE SEQUENCE [LARGE SCALE GENOMIC DNA]</scope>
    <source>
        <strain evidence="2 3">JCM 19237</strain>
    </source>
</reference>
<dbReference type="AlphaFoldDB" id="A0A090R087"/>